<dbReference type="InterPro" id="IPR036388">
    <property type="entry name" value="WH-like_DNA-bd_sf"/>
</dbReference>
<comment type="caution">
    <text evidence="5">The sequence shown here is derived from an EMBL/GenBank/DDBJ whole genome shotgun (WGS) entry which is preliminary data.</text>
</comment>
<dbReference type="GO" id="GO:0003677">
    <property type="term" value="F:DNA binding"/>
    <property type="evidence" value="ECO:0007669"/>
    <property type="project" value="UniProtKB-KW"/>
</dbReference>
<sequence length="129" mass="15089">MKQISEAFSRRLQNTGITRIQWIALYHIKDNPSISQRELSNKMRVKDSSIGRLLDRLERDELVIKERSSKDRRIIYVNLTEKGDNLIEECLPIGAKFNEDLTKGISEEELKIFEDVIMKLKLNVVEEDV</sequence>
<dbReference type="SMART" id="SM00347">
    <property type="entry name" value="HTH_MARR"/>
    <property type="match status" value="1"/>
</dbReference>
<dbReference type="InterPro" id="IPR036390">
    <property type="entry name" value="WH_DNA-bd_sf"/>
</dbReference>
<evidence type="ECO:0000313" key="6">
    <source>
        <dbReference type="Proteomes" id="UP001056429"/>
    </source>
</evidence>
<reference evidence="5" key="1">
    <citation type="journal article" date="2021" name="mSystems">
        <title>Bacteria and Archaea Synergistically Convert Glycine Betaine to Biogenic Methane in the Formosa Cold Seep of the South China Sea.</title>
        <authorList>
            <person name="Li L."/>
            <person name="Zhang W."/>
            <person name="Zhang S."/>
            <person name="Song L."/>
            <person name="Sun Q."/>
            <person name="Zhang H."/>
            <person name="Xiang H."/>
            <person name="Dong X."/>
        </authorList>
    </citation>
    <scope>NUCLEOTIDE SEQUENCE</scope>
    <source>
        <strain evidence="5">ZWT</strain>
    </source>
</reference>
<dbReference type="PANTHER" id="PTHR42756:SF1">
    <property type="entry name" value="TRANSCRIPTIONAL REPRESSOR OF EMRAB OPERON"/>
    <property type="match status" value="1"/>
</dbReference>
<dbReference type="Proteomes" id="UP001056429">
    <property type="component" value="Unassembled WGS sequence"/>
</dbReference>
<dbReference type="InterPro" id="IPR023187">
    <property type="entry name" value="Tscrpt_reg_MarR-type_CS"/>
</dbReference>
<dbReference type="SUPFAM" id="SSF46785">
    <property type="entry name" value="Winged helix' DNA-binding domain"/>
    <property type="match status" value="1"/>
</dbReference>
<keyword evidence="2" id="KW-0238">DNA-binding</keyword>
<protein>
    <submittedName>
        <fullName evidence="5">MarR family transcriptional regulator</fullName>
    </submittedName>
</protein>
<evidence type="ECO:0000256" key="3">
    <source>
        <dbReference type="ARBA" id="ARBA00023163"/>
    </source>
</evidence>
<organism evidence="5 6">
    <name type="scientific">Oceanirhabdus seepicola</name>
    <dbReference type="NCBI Taxonomy" id="2828781"/>
    <lineage>
        <taxon>Bacteria</taxon>
        <taxon>Bacillati</taxon>
        <taxon>Bacillota</taxon>
        <taxon>Clostridia</taxon>
        <taxon>Eubacteriales</taxon>
        <taxon>Clostridiaceae</taxon>
        <taxon>Oceanirhabdus</taxon>
    </lineage>
</organism>
<dbReference type="PROSITE" id="PS50995">
    <property type="entry name" value="HTH_MARR_2"/>
    <property type="match status" value="1"/>
</dbReference>
<keyword evidence="6" id="KW-1185">Reference proteome</keyword>
<dbReference type="Pfam" id="PF12802">
    <property type="entry name" value="MarR_2"/>
    <property type="match status" value="1"/>
</dbReference>
<evidence type="ECO:0000256" key="1">
    <source>
        <dbReference type="ARBA" id="ARBA00023015"/>
    </source>
</evidence>
<dbReference type="Gene3D" id="1.10.10.10">
    <property type="entry name" value="Winged helix-like DNA-binding domain superfamily/Winged helix DNA-binding domain"/>
    <property type="match status" value="1"/>
</dbReference>
<dbReference type="PRINTS" id="PR00598">
    <property type="entry name" value="HTHMARR"/>
</dbReference>
<dbReference type="EMBL" id="JAGSOJ010000001">
    <property type="protein sequence ID" value="MCM1989025.1"/>
    <property type="molecule type" value="Genomic_DNA"/>
</dbReference>
<proteinExistence type="predicted"/>
<feature type="domain" description="HTH marR-type" evidence="4">
    <location>
        <begin position="1"/>
        <end position="122"/>
    </location>
</feature>
<keyword evidence="3" id="KW-0804">Transcription</keyword>
<evidence type="ECO:0000313" key="5">
    <source>
        <dbReference type="EMBL" id="MCM1989025.1"/>
    </source>
</evidence>
<accession>A0A9J6NYP1</accession>
<dbReference type="RefSeq" id="WP_250857891.1">
    <property type="nucleotide sequence ID" value="NZ_JAGSOJ010000001.1"/>
</dbReference>
<dbReference type="PANTHER" id="PTHR42756">
    <property type="entry name" value="TRANSCRIPTIONAL REGULATOR, MARR"/>
    <property type="match status" value="1"/>
</dbReference>
<dbReference type="GO" id="GO:0003700">
    <property type="term" value="F:DNA-binding transcription factor activity"/>
    <property type="evidence" value="ECO:0007669"/>
    <property type="project" value="InterPro"/>
</dbReference>
<evidence type="ECO:0000259" key="4">
    <source>
        <dbReference type="PROSITE" id="PS50995"/>
    </source>
</evidence>
<gene>
    <name evidence="5" type="ORF">KDK92_04670</name>
</gene>
<dbReference type="InterPro" id="IPR000835">
    <property type="entry name" value="HTH_MarR-typ"/>
</dbReference>
<dbReference type="PROSITE" id="PS01117">
    <property type="entry name" value="HTH_MARR_1"/>
    <property type="match status" value="1"/>
</dbReference>
<evidence type="ECO:0000256" key="2">
    <source>
        <dbReference type="ARBA" id="ARBA00023125"/>
    </source>
</evidence>
<keyword evidence="1" id="KW-0805">Transcription regulation</keyword>
<reference evidence="5" key="2">
    <citation type="submission" date="2021-04" db="EMBL/GenBank/DDBJ databases">
        <authorList>
            <person name="Dong X."/>
        </authorList>
    </citation>
    <scope>NUCLEOTIDE SEQUENCE</scope>
    <source>
        <strain evidence="5">ZWT</strain>
    </source>
</reference>
<name>A0A9J6NYP1_9CLOT</name>
<dbReference type="AlphaFoldDB" id="A0A9J6NYP1"/>